<proteinExistence type="predicted"/>
<protein>
    <recommendedName>
        <fullName evidence="4">Proteophosphoglycan ppg4</fullName>
    </recommendedName>
</protein>
<feature type="compositionally biased region" description="Polar residues" evidence="1">
    <location>
        <begin position="448"/>
        <end position="461"/>
    </location>
</feature>
<feature type="compositionally biased region" description="Low complexity" evidence="1">
    <location>
        <begin position="888"/>
        <end position="913"/>
    </location>
</feature>
<feature type="compositionally biased region" description="Low complexity" evidence="1">
    <location>
        <begin position="796"/>
        <end position="810"/>
    </location>
</feature>
<feature type="compositionally biased region" description="Acidic residues" evidence="1">
    <location>
        <begin position="227"/>
        <end position="253"/>
    </location>
</feature>
<feature type="region of interest" description="Disordered" evidence="1">
    <location>
        <begin position="332"/>
        <end position="506"/>
    </location>
</feature>
<feature type="compositionally biased region" description="Low complexity" evidence="1">
    <location>
        <begin position="1029"/>
        <end position="1039"/>
    </location>
</feature>
<feature type="compositionally biased region" description="Acidic residues" evidence="1">
    <location>
        <begin position="846"/>
        <end position="855"/>
    </location>
</feature>
<feature type="compositionally biased region" description="Pro residues" evidence="1">
    <location>
        <begin position="1040"/>
        <end position="1051"/>
    </location>
</feature>
<dbReference type="OrthoDB" id="2528057at2759"/>
<gene>
    <name evidence="2" type="ORF">BCR35DRAFT_307774</name>
</gene>
<feature type="region of interest" description="Disordered" evidence="1">
    <location>
        <begin position="796"/>
        <end position="1076"/>
    </location>
</feature>
<feature type="compositionally biased region" description="Basic and acidic residues" evidence="1">
    <location>
        <begin position="710"/>
        <end position="730"/>
    </location>
</feature>
<name>A0A1Y2EKY3_9BASI</name>
<evidence type="ECO:0000256" key="1">
    <source>
        <dbReference type="SAM" id="MobiDB-lite"/>
    </source>
</evidence>
<feature type="compositionally biased region" description="Polar residues" evidence="1">
    <location>
        <begin position="411"/>
        <end position="420"/>
    </location>
</feature>
<feature type="compositionally biased region" description="Low complexity" evidence="1">
    <location>
        <begin position="983"/>
        <end position="1010"/>
    </location>
</feature>
<feature type="compositionally biased region" description="Pro residues" evidence="1">
    <location>
        <begin position="145"/>
        <end position="163"/>
    </location>
</feature>
<accession>A0A1Y2EKY3</accession>
<feature type="compositionally biased region" description="Low complexity" evidence="1">
    <location>
        <begin position="588"/>
        <end position="632"/>
    </location>
</feature>
<feature type="region of interest" description="Disordered" evidence="1">
    <location>
        <begin position="529"/>
        <end position="645"/>
    </location>
</feature>
<evidence type="ECO:0008006" key="4">
    <source>
        <dbReference type="Google" id="ProtNLM"/>
    </source>
</evidence>
<reference evidence="2 3" key="1">
    <citation type="submission" date="2016-07" db="EMBL/GenBank/DDBJ databases">
        <title>Pervasive Adenine N6-methylation of Active Genes in Fungi.</title>
        <authorList>
            <consortium name="DOE Joint Genome Institute"/>
            <person name="Mondo S.J."/>
            <person name="Dannebaum R.O."/>
            <person name="Kuo R.C."/>
            <person name="Labutti K."/>
            <person name="Haridas S."/>
            <person name="Kuo A."/>
            <person name="Salamov A."/>
            <person name="Ahrendt S.R."/>
            <person name="Lipzen A."/>
            <person name="Sullivan W."/>
            <person name="Andreopoulos W.B."/>
            <person name="Clum A."/>
            <person name="Lindquist E."/>
            <person name="Daum C."/>
            <person name="Ramamoorthy G.K."/>
            <person name="Gryganskyi A."/>
            <person name="Culley D."/>
            <person name="Magnuson J.K."/>
            <person name="James T.Y."/>
            <person name="O'Malley M.A."/>
            <person name="Stajich J.E."/>
            <person name="Spatafora J.W."/>
            <person name="Visel A."/>
            <person name="Grigoriev I.V."/>
        </authorList>
    </citation>
    <scope>NUCLEOTIDE SEQUENCE [LARGE SCALE GENOMIC DNA]</scope>
    <source>
        <strain evidence="2 3">62-1032</strain>
    </source>
</reference>
<feature type="region of interest" description="Disordered" evidence="1">
    <location>
        <begin position="1"/>
        <end position="318"/>
    </location>
</feature>
<feature type="region of interest" description="Disordered" evidence="1">
    <location>
        <begin position="688"/>
        <end position="737"/>
    </location>
</feature>
<feature type="compositionally biased region" description="Low complexity" evidence="1">
    <location>
        <begin position="535"/>
        <end position="550"/>
    </location>
</feature>
<feature type="compositionally biased region" description="Low complexity" evidence="1">
    <location>
        <begin position="361"/>
        <end position="392"/>
    </location>
</feature>
<dbReference type="EMBL" id="MCGR01000053">
    <property type="protein sequence ID" value="ORY72220.1"/>
    <property type="molecule type" value="Genomic_DNA"/>
</dbReference>
<evidence type="ECO:0000313" key="3">
    <source>
        <dbReference type="Proteomes" id="UP000193467"/>
    </source>
</evidence>
<feature type="compositionally biased region" description="Low complexity" evidence="1">
    <location>
        <begin position="569"/>
        <end position="581"/>
    </location>
</feature>
<feature type="compositionally biased region" description="Basic and acidic residues" evidence="1">
    <location>
        <begin position="834"/>
        <end position="845"/>
    </location>
</feature>
<feature type="compositionally biased region" description="Low complexity" evidence="1">
    <location>
        <begin position="941"/>
        <end position="956"/>
    </location>
</feature>
<dbReference type="Proteomes" id="UP000193467">
    <property type="component" value="Unassembled WGS sequence"/>
</dbReference>
<feature type="compositionally biased region" description="Low complexity" evidence="1">
    <location>
        <begin position="468"/>
        <end position="487"/>
    </location>
</feature>
<feature type="compositionally biased region" description="Low complexity" evidence="1">
    <location>
        <begin position="963"/>
        <end position="975"/>
    </location>
</feature>
<comment type="caution">
    <text evidence="2">The sequence shown here is derived from an EMBL/GenBank/DDBJ whole genome shotgun (WGS) entry which is preliminary data.</text>
</comment>
<keyword evidence="3" id="KW-1185">Reference proteome</keyword>
<evidence type="ECO:0000313" key="2">
    <source>
        <dbReference type="EMBL" id="ORY72220.1"/>
    </source>
</evidence>
<dbReference type="InParanoid" id="A0A1Y2EKY3"/>
<sequence length="1170" mass="122518">MARAPSPETSPEVDFGAFLRPKSRNGVARPISPPRPVFPSPTQQKLGAQPHGRTRQGAPRLGGLGLGGIQSSPSPFPSPPASNSPKKKPAPPSQVEYTTPNPPLCKHESAVVGRPFLSPEMEKPTLREGAFALDRPVPDLGTSTTPPPSEELPTPDSPSPQPSPFLGLSPPTSPTLDRLGALSAHDQVNGKEGGEDEHQEGFGMMDEVLGLVEAELMGQEGQVEMSSEGESESESEEEEDSSLASDSEEEEEIIDSKLPPTVPVETRARSPSPRPSVASLDSFHSLATPLENDVESSDSEMSIDGPQTPPPSIPPTLGAEAVVLVEEPTRSIDEVLLSNVSGAKAETPTLAMERQPSNTISDSSSASSDLAPPSPRSANMSRATSRSTSRGRAPPPPRPPRARRPAGSSTQTSPALSQATFEGDEGSASAEKDAEMDEPTEQKEKTVDLTTETTASGSPSRPNLPLHSHSANSSLSMSSQPSESFFFAPPPSHRQGAAIGTTTLPQPSAPVVAGYEGLGLRLPSSLRPKSFYADPESTPMASPTASAASPPLFPPPPVALAREARDETVTSATLPPSTSTSHQPAITPSVPAEPAPSSAPAFAASPTSYISPPSLPSPLAIPSASPTPAPSAGDLSSPHEGDSGLADIGVAAVGALVTGGMAVGYSAWRGLSAAASAGWGWKSAAPVMEQTTSVDEEEEDSETRLPGSLARDEEAKDKEGEDTRGEKVEEQTEVDSSVISTEWGEVAFPAPEGFIEAFKEAMAQLGPEELAANEKVELDAQEAAHDLALQLHLDSSRPLSSTSTFSTSPLPSRPFPGPPTINKRASMISLSSRRTSDRDGDRGLDPEGDEYDELMELVSPLFGTRIADGTPASRYAPSVGSFEGGRPLSRTLSGSTESSVSSRIPPSFSASGSTPSFKTAPRSPPTSKGSFFSFGKRRPSIDSSLAPPAPSSASTSSHRRALSIDSGSSDSAEAAAKLKRRSSLFGGSSIKSSATLSPPISSSSPIESQIVDTTYVSYSSGKSSRRRNSSASASSLSPSPSSPPPLPPLPPSFSKGSTRRSSIRLESRYTENASPPREKKIYTVRFANADRGIGLRSVAEDEALRAGGGTHALKWVGVGRGDRYGNLRIQTDAETDEAYAEQVAEIKTKWRRFGGAQRGEQRDWARVKID</sequence>
<organism evidence="2 3">
    <name type="scientific">Leucosporidium creatinivorum</name>
    <dbReference type="NCBI Taxonomy" id="106004"/>
    <lineage>
        <taxon>Eukaryota</taxon>
        <taxon>Fungi</taxon>
        <taxon>Dikarya</taxon>
        <taxon>Basidiomycota</taxon>
        <taxon>Pucciniomycotina</taxon>
        <taxon>Microbotryomycetes</taxon>
        <taxon>Leucosporidiales</taxon>
        <taxon>Leucosporidium</taxon>
    </lineage>
</organism>
<dbReference type="AlphaFoldDB" id="A0A1Y2EKY3"/>